<dbReference type="InterPro" id="IPR045851">
    <property type="entry name" value="AMP-bd_C_sf"/>
</dbReference>
<keyword evidence="6" id="KW-0969">Cilium</keyword>
<comment type="caution">
    <text evidence="6">The sequence shown here is derived from an EMBL/GenBank/DDBJ whole genome shotgun (WGS) entry which is preliminary data.</text>
</comment>
<keyword evidence="4" id="KW-0812">Transmembrane</keyword>
<dbReference type="PANTHER" id="PTHR30046">
    <property type="entry name" value="FLAGELLAR M-RING PROTEIN"/>
    <property type="match status" value="1"/>
</dbReference>
<sequence length="411" mass="43295">MSGRAVRRQYLVFGGVLATICVALGLGYFLFLRSDYAVLASGLRAEDASAIVAELDKRGTAYRIEDGGGTIRVPASEADATRVAIAGSDAAARGQIGFELFNKSDMGLTNFAQKINYQRALQGELVRTIIAMEGVDTARVHLGLPERSLFRGERVEPSAAVTVTMKQGRIADAARVAGVQRLVAAAVPDLSEARVTVLDGQGRVISAAPAPAQATNELDERQAIQAYYVARVRAAIEPILGAGQFNVRALVQTQGATGSLPASIERDKGTQREFGLRLVIVTPAAIPSEDQAVARDAVVQSIKADASRGDSVEFEIGPLAVASVPVPPSVPMRSAPVPQDLTGQDGSGGTVGSAPATPGWLWIVLAIAVTLLAGAILIRRRTQMTGEEHEAFAARLRRQLAITEEPADAQQ</sequence>
<evidence type="ECO:0000256" key="3">
    <source>
        <dbReference type="SAM" id="MobiDB-lite"/>
    </source>
</evidence>
<dbReference type="Proteomes" id="UP000287746">
    <property type="component" value="Unassembled WGS sequence"/>
</dbReference>
<keyword evidence="4" id="KW-1133">Transmembrane helix</keyword>
<dbReference type="Gene3D" id="3.30.300.30">
    <property type="match status" value="1"/>
</dbReference>
<accession>A0A430G483</accession>
<name>A0A430G483_9SPHN</name>
<dbReference type="GO" id="GO:0071973">
    <property type="term" value="P:bacterial-type flagellum-dependent cell motility"/>
    <property type="evidence" value="ECO:0007669"/>
    <property type="project" value="InterPro"/>
</dbReference>
<dbReference type="InterPro" id="IPR000067">
    <property type="entry name" value="FlgMring_FliF"/>
</dbReference>
<evidence type="ECO:0000259" key="5">
    <source>
        <dbReference type="Pfam" id="PF01514"/>
    </source>
</evidence>
<dbReference type="InterPro" id="IPR006182">
    <property type="entry name" value="FliF_N_dom"/>
</dbReference>
<protein>
    <submittedName>
        <fullName evidence="6">Flagellar M-ring protein FliF</fullName>
    </submittedName>
</protein>
<organism evidence="6 7">
    <name type="scientific">Sphingomonas koreensis</name>
    <dbReference type="NCBI Taxonomy" id="93064"/>
    <lineage>
        <taxon>Bacteria</taxon>
        <taxon>Pseudomonadati</taxon>
        <taxon>Pseudomonadota</taxon>
        <taxon>Alphaproteobacteria</taxon>
        <taxon>Sphingomonadales</taxon>
        <taxon>Sphingomonadaceae</taxon>
        <taxon>Sphingomonas</taxon>
    </lineage>
</organism>
<dbReference type="InterPro" id="IPR043427">
    <property type="entry name" value="YscJ/FliF"/>
</dbReference>
<feature type="region of interest" description="Disordered" evidence="3">
    <location>
        <begin position="327"/>
        <end position="352"/>
    </location>
</feature>
<dbReference type="Pfam" id="PF01514">
    <property type="entry name" value="YscJ_FliF"/>
    <property type="match status" value="1"/>
</dbReference>
<feature type="transmembrane region" description="Helical" evidence="4">
    <location>
        <begin position="359"/>
        <end position="378"/>
    </location>
</feature>
<keyword evidence="6" id="KW-0282">Flagellum</keyword>
<dbReference type="GO" id="GO:0003774">
    <property type="term" value="F:cytoskeletal motor activity"/>
    <property type="evidence" value="ECO:0007669"/>
    <property type="project" value="InterPro"/>
</dbReference>
<evidence type="ECO:0000313" key="6">
    <source>
        <dbReference type="EMBL" id="RSY85958.1"/>
    </source>
</evidence>
<evidence type="ECO:0000256" key="1">
    <source>
        <dbReference type="ARBA" id="ARBA00004370"/>
    </source>
</evidence>
<evidence type="ECO:0000313" key="7">
    <source>
        <dbReference type="Proteomes" id="UP000287746"/>
    </source>
</evidence>
<evidence type="ECO:0000256" key="4">
    <source>
        <dbReference type="SAM" id="Phobius"/>
    </source>
</evidence>
<comment type="subcellular location">
    <subcellularLocation>
        <location evidence="1">Membrane</location>
    </subcellularLocation>
</comment>
<keyword evidence="6" id="KW-0966">Cell projection</keyword>
<gene>
    <name evidence="6" type="primary">fliF</name>
    <name evidence="6" type="ORF">DAH66_09685</name>
</gene>
<dbReference type="EMBL" id="QQYZ01000007">
    <property type="protein sequence ID" value="RSY85958.1"/>
    <property type="molecule type" value="Genomic_DNA"/>
</dbReference>
<evidence type="ECO:0000256" key="2">
    <source>
        <dbReference type="ARBA" id="ARBA00023136"/>
    </source>
</evidence>
<proteinExistence type="predicted"/>
<dbReference type="GO" id="GO:0009431">
    <property type="term" value="C:bacterial-type flagellum basal body, MS ring"/>
    <property type="evidence" value="ECO:0007669"/>
    <property type="project" value="InterPro"/>
</dbReference>
<dbReference type="NCBIfam" id="TIGR00206">
    <property type="entry name" value="fliF"/>
    <property type="match status" value="1"/>
</dbReference>
<dbReference type="PANTHER" id="PTHR30046:SF0">
    <property type="entry name" value="FLAGELLAR M-RING PROTEIN"/>
    <property type="match status" value="1"/>
</dbReference>
<feature type="domain" description="Flagellar M-ring N-terminal" evidence="5">
    <location>
        <begin position="33"/>
        <end position="206"/>
    </location>
</feature>
<dbReference type="GO" id="GO:0016020">
    <property type="term" value="C:membrane"/>
    <property type="evidence" value="ECO:0007669"/>
    <property type="project" value="UniProtKB-SubCell"/>
</dbReference>
<dbReference type="PRINTS" id="PR01009">
    <property type="entry name" value="FLGMRINGFLIF"/>
</dbReference>
<dbReference type="AlphaFoldDB" id="A0A430G483"/>
<reference evidence="7" key="1">
    <citation type="submission" date="2018-07" db="EMBL/GenBank/DDBJ databases">
        <title>Genomic and Epidemiologic Investigation of an Indolent Hospital Outbreak.</title>
        <authorList>
            <person name="Johnson R.C."/>
            <person name="Deming C."/>
            <person name="Conlan S."/>
            <person name="Zellmer C.J."/>
            <person name="Michelin A.V."/>
            <person name="Lee-Lin S.-Q."/>
            <person name="Thomas P.J."/>
            <person name="Park M."/>
            <person name="Weingarten R.A."/>
            <person name="Less J."/>
            <person name="Dekker J.P."/>
            <person name="Frank K.M."/>
            <person name="Musser K.A."/>
            <person name="Mcquiston J.R."/>
            <person name="Henderson D.K."/>
            <person name="Lau A.F."/>
            <person name="Palmore T.N."/>
            <person name="Segre J.A."/>
        </authorList>
    </citation>
    <scope>NUCLEOTIDE SEQUENCE [LARGE SCALE GENOMIC DNA]</scope>
    <source>
        <strain evidence="7">SK-CDC1_0717</strain>
    </source>
</reference>
<dbReference type="RefSeq" id="WP_164523267.1">
    <property type="nucleotide sequence ID" value="NZ_QQYZ01000007.1"/>
</dbReference>
<feature type="transmembrane region" description="Helical" evidence="4">
    <location>
        <begin position="12"/>
        <end position="31"/>
    </location>
</feature>
<keyword evidence="2 4" id="KW-0472">Membrane</keyword>